<feature type="transmembrane region" description="Helical" evidence="1">
    <location>
        <begin position="12"/>
        <end position="36"/>
    </location>
</feature>
<keyword evidence="1" id="KW-0812">Transmembrane</keyword>
<dbReference type="HOGENOM" id="CLU_031962_0_0_6"/>
<keyword evidence="3" id="KW-1185">Reference proteome</keyword>
<dbReference type="STRING" id="391936.S7S_16245"/>
<reference evidence="2 3" key="1">
    <citation type="journal article" date="2012" name="J. Bacteriol.">
        <title>Genome sequence of an alkane-degrading bacterium, Alcanivorax pacificus type strain W11-5, isolated from deep sea sediment.</title>
        <authorList>
            <person name="Lai Q."/>
            <person name="Shao Z."/>
        </authorList>
    </citation>
    <scope>NUCLEOTIDE SEQUENCE [LARGE SCALE GENOMIC DNA]</scope>
    <source>
        <strain evidence="2 3">W11-5</strain>
    </source>
</reference>
<name>A0A0B4XR44_9GAMM</name>
<evidence type="ECO:0000313" key="2">
    <source>
        <dbReference type="EMBL" id="AJD49661.1"/>
    </source>
</evidence>
<feature type="transmembrane region" description="Helical" evidence="1">
    <location>
        <begin position="143"/>
        <end position="168"/>
    </location>
</feature>
<dbReference type="AlphaFoldDB" id="A0A0B4XR44"/>
<feature type="transmembrane region" description="Helical" evidence="1">
    <location>
        <begin position="189"/>
        <end position="210"/>
    </location>
</feature>
<dbReference type="Proteomes" id="UP000006764">
    <property type="component" value="Chromosome"/>
</dbReference>
<dbReference type="Pfam" id="PF03929">
    <property type="entry name" value="PepSY_TM"/>
    <property type="match status" value="1"/>
</dbReference>
<feature type="transmembrane region" description="Helical" evidence="1">
    <location>
        <begin position="337"/>
        <end position="359"/>
    </location>
</feature>
<dbReference type="PANTHER" id="PTHR34219:SF3">
    <property type="entry name" value="BLL7967 PROTEIN"/>
    <property type="match status" value="1"/>
</dbReference>
<protein>
    <submittedName>
        <fullName evidence="2">PepSY-associated TM helix family protein</fullName>
    </submittedName>
</protein>
<dbReference type="InterPro" id="IPR005625">
    <property type="entry name" value="PepSY-ass_TM"/>
</dbReference>
<dbReference type="KEGG" id="apac:S7S_16245"/>
<gene>
    <name evidence="2" type="ORF">S7S_16245</name>
</gene>
<proteinExistence type="predicted"/>
<keyword evidence="1" id="KW-1133">Transmembrane helix</keyword>
<accession>A0A0B4XR44</accession>
<dbReference type="OrthoDB" id="6307929at2"/>
<sequence length="381" mass="41519">MKQNTLRLWSAVHTWTSLICTAFMLMLCLTGLPLIFHDEIEALLDDHAWQPANPDGPMLSLDAILAAAYANRPGDVPLFMSFDTDRPVVNVTSGPTPDAASDDMHFASFDRTSGALVPAHDDGGVMHFLLQLHTDMFLGLPGMLFLGAMGLLLVAAIVSGVVLYAPFMRKLDFGTLRTHRSRRLKWLDYHNLLGIVTVAWLLVVGLTGVVNTLANPIVDAWRNQSLADLTAGYEGSAIPTPAEMASLDHAVAQAVDAAPDMTLQFVAFPGGSWSTDYHYAIFLHGNTPLTSHIITPALVDARTGAFADMREMPWYNKALALSGPLHFGDYGGLPLKILWAILDVLTIVVLVTGLYLWVVRRRAAPRDTRQPAALHPAPEQP</sequence>
<evidence type="ECO:0000313" key="3">
    <source>
        <dbReference type="Proteomes" id="UP000006764"/>
    </source>
</evidence>
<dbReference type="PANTHER" id="PTHR34219">
    <property type="entry name" value="IRON-REGULATED INNER MEMBRANE PROTEIN-RELATED"/>
    <property type="match status" value="1"/>
</dbReference>
<dbReference type="EMBL" id="CP004387">
    <property type="protein sequence ID" value="AJD49661.1"/>
    <property type="molecule type" value="Genomic_DNA"/>
</dbReference>
<evidence type="ECO:0000256" key="1">
    <source>
        <dbReference type="SAM" id="Phobius"/>
    </source>
</evidence>
<keyword evidence="1" id="KW-0472">Membrane</keyword>
<organism evidence="2 3">
    <name type="scientific">Isoalcanivorax pacificus W11-5</name>
    <dbReference type="NCBI Taxonomy" id="391936"/>
    <lineage>
        <taxon>Bacteria</taxon>
        <taxon>Pseudomonadati</taxon>
        <taxon>Pseudomonadota</taxon>
        <taxon>Gammaproteobacteria</taxon>
        <taxon>Oceanospirillales</taxon>
        <taxon>Alcanivoracaceae</taxon>
        <taxon>Isoalcanivorax</taxon>
    </lineage>
</organism>
<dbReference type="RefSeq" id="WP_008733250.1">
    <property type="nucleotide sequence ID" value="NZ_CP004387.1"/>
</dbReference>